<evidence type="ECO:0000313" key="2">
    <source>
        <dbReference type="EMBL" id="AMD02365.1"/>
    </source>
</evidence>
<dbReference type="RefSeq" id="WP_083517640.1">
    <property type="nucleotide sequence ID" value="NZ_CP014226.1"/>
</dbReference>
<dbReference type="Proteomes" id="UP000063387">
    <property type="component" value="Chromosome"/>
</dbReference>
<dbReference type="PATRIC" id="fig|507626.3.peg.3316"/>
<keyword evidence="3" id="KW-1185">Reference proteome</keyword>
<evidence type="ECO:0000256" key="1">
    <source>
        <dbReference type="SAM" id="Phobius"/>
    </source>
</evidence>
<name>A0A0X8HGX2_9GAMM</name>
<dbReference type="InterPro" id="IPR021344">
    <property type="entry name" value="DUF2970"/>
</dbReference>
<dbReference type="KEGG" id="hco:LOKO_03320"/>
<protein>
    <recommendedName>
        <fullName evidence="4">DUF2970 domain-containing protein</fullName>
    </recommendedName>
</protein>
<gene>
    <name evidence="2" type="ORF">LOKO_03320</name>
</gene>
<dbReference type="OrthoDB" id="5625885at2"/>
<dbReference type="EMBL" id="CP014226">
    <property type="protein sequence ID" value="AMD02365.1"/>
    <property type="molecule type" value="Genomic_DNA"/>
</dbReference>
<proteinExistence type="predicted"/>
<reference evidence="2 3" key="1">
    <citation type="journal article" date="2016" name="Genome Announc.">
        <title>Draft Genome Sequence of 'Halomonas chromatireducens' Strain AGD 8-3, a Haloalkaliphilic Chromate- and Selenite-Reducing Gammaproteobacterium.</title>
        <authorList>
            <person name="Sharko F.S."/>
            <person name="Shapovalova A.A."/>
            <person name="Tsygankova S.V."/>
            <person name="Komova A.V."/>
            <person name="Boulygina E.S."/>
            <person name="Teslyuk A.B."/>
            <person name="Gotovtsev P.M."/>
            <person name="Namsaraev Z.B."/>
            <person name="Khijniak T.V."/>
            <person name="Nedoluzhko A.V."/>
            <person name="Vasilov R.G."/>
        </authorList>
    </citation>
    <scope>NUCLEOTIDE SEQUENCE [LARGE SCALE GENOMIC DNA]</scope>
    <source>
        <strain evidence="2 3">AGD 8-3</strain>
    </source>
</reference>
<keyword evidence="1" id="KW-1133">Transmembrane helix</keyword>
<feature type="transmembrane region" description="Helical" evidence="1">
    <location>
        <begin position="33"/>
        <end position="56"/>
    </location>
</feature>
<evidence type="ECO:0000313" key="3">
    <source>
        <dbReference type="Proteomes" id="UP000063387"/>
    </source>
</evidence>
<accession>A0A0X8HGX2</accession>
<keyword evidence="1" id="KW-0812">Transmembrane</keyword>
<sequence length="57" mass="6261">MWKVVKSVLAAFLGVQKEQQRREDFEKGNPMAFILVGIIMALLFVGVIAVVAIWAAG</sequence>
<reference evidence="2 3" key="2">
    <citation type="submission" date="2016-02" db="EMBL/GenBank/DDBJ databases">
        <authorList>
            <person name="Wen L."/>
            <person name="He K."/>
            <person name="Yang H."/>
        </authorList>
    </citation>
    <scope>NUCLEOTIDE SEQUENCE [LARGE SCALE GENOMIC DNA]</scope>
    <source>
        <strain evidence="2 3">AGD 8-3</strain>
    </source>
</reference>
<evidence type="ECO:0008006" key="4">
    <source>
        <dbReference type="Google" id="ProtNLM"/>
    </source>
</evidence>
<organism evidence="2 3">
    <name type="scientific">Halomonas chromatireducens</name>
    <dbReference type="NCBI Taxonomy" id="507626"/>
    <lineage>
        <taxon>Bacteria</taxon>
        <taxon>Pseudomonadati</taxon>
        <taxon>Pseudomonadota</taxon>
        <taxon>Gammaproteobacteria</taxon>
        <taxon>Oceanospirillales</taxon>
        <taxon>Halomonadaceae</taxon>
        <taxon>Halomonas</taxon>
    </lineage>
</organism>
<dbReference type="Pfam" id="PF11174">
    <property type="entry name" value="DUF2970"/>
    <property type="match status" value="1"/>
</dbReference>
<dbReference type="STRING" id="507626.LOKO_03320"/>
<keyword evidence="1" id="KW-0472">Membrane</keyword>
<dbReference type="AlphaFoldDB" id="A0A0X8HGX2"/>